<dbReference type="Proteomes" id="UP000266178">
    <property type="component" value="Unassembled WGS sequence"/>
</dbReference>
<evidence type="ECO:0000256" key="1">
    <source>
        <dbReference type="ARBA" id="ARBA00004141"/>
    </source>
</evidence>
<dbReference type="RefSeq" id="WP_119356944.1">
    <property type="nucleotide sequence ID" value="NZ_BJXM01000012.1"/>
</dbReference>
<evidence type="ECO:0000313" key="8">
    <source>
        <dbReference type="Proteomes" id="UP000266178"/>
    </source>
</evidence>
<dbReference type="PANTHER" id="PTHR37422">
    <property type="entry name" value="TEICHURONIC ACID BIOSYNTHESIS PROTEIN TUAE"/>
    <property type="match status" value="1"/>
</dbReference>
<keyword evidence="2 5" id="KW-0812">Transmembrane</keyword>
<accession>A0A399FBM9</accession>
<feature type="transmembrane region" description="Helical" evidence="5">
    <location>
        <begin position="86"/>
        <end position="103"/>
    </location>
</feature>
<evidence type="ECO:0000256" key="5">
    <source>
        <dbReference type="SAM" id="Phobius"/>
    </source>
</evidence>
<dbReference type="InterPro" id="IPR051533">
    <property type="entry name" value="WaaL-like"/>
</dbReference>
<feature type="transmembrane region" description="Helical" evidence="5">
    <location>
        <begin position="151"/>
        <end position="168"/>
    </location>
</feature>
<evidence type="ECO:0000256" key="2">
    <source>
        <dbReference type="ARBA" id="ARBA00022692"/>
    </source>
</evidence>
<dbReference type="InterPro" id="IPR007016">
    <property type="entry name" value="O-antigen_ligase-rel_domated"/>
</dbReference>
<feature type="transmembrane region" description="Helical" evidence="5">
    <location>
        <begin position="7"/>
        <end position="27"/>
    </location>
</feature>
<dbReference type="AlphaFoldDB" id="A0A399FBM9"/>
<dbReference type="Pfam" id="PF04932">
    <property type="entry name" value="Wzy_C"/>
    <property type="match status" value="1"/>
</dbReference>
<feature type="transmembrane region" description="Helical" evidence="5">
    <location>
        <begin position="337"/>
        <end position="353"/>
    </location>
</feature>
<feature type="transmembrane region" description="Helical" evidence="5">
    <location>
        <begin position="33"/>
        <end position="50"/>
    </location>
</feature>
<comment type="subcellular location">
    <subcellularLocation>
        <location evidence="1">Membrane</location>
        <topology evidence="1">Multi-pass membrane protein</topology>
    </subcellularLocation>
</comment>
<organism evidence="7 8">
    <name type="scientific">Meiothermus granaticius NBRC 107808</name>
    <dbReference type="NCBI Taxonomy" id="1227551"/>
    <lineage>
        <taxon>Bacteria</taxon>
        <taxon>Thermotogati</taxon>
        <taxon>Deinococcota</taxon>
        <taxon>Deinococci</taxon>
        <taxon>Thermales</taxon>
        <taxon>Thermaceae</taxon>
        <taxon>Meiothermus</taxon>
    </lineage>
</organism>
<sequence>MPRLAYYLLWLYVFTIPWENIITLPGLGTLSRLVGITAVGVGFLHVLLVGRVQLHRVHIPAIAFVLLALASFFWTISPSDTQDRNFQYILLLLFMLLMFNVVESPAQIRGLLIAYVLGCLIGVANTFQNFLSGSEVAYERYAADGFDPNDLAFVLALGIPLAWYLALTKERSRLVWLYRLYPVLALIVNFLAAARAGLLGVAAGLLFVFVTLPRASTRLKVMVTVLGLAALWLIPVLVPPENFSRLATIAEELRSGTLNDRTNIWQAGFQTFNDHLWLGTGAGTFGTSMEDQPMFRQWMAPHNLFVSLSTELGLVGVGLFILLLLGVVWSILELPSLERLLWLTVFVILMLVFNSQNWEWRKQTWLMLGLILTHWKVLHTYLEAPWKPSRRALSS</sequence>
<dbReference type="OrthoDB" id="5143502at2"/>
<feature type="transmembrane region" description="Helical" evidence="5">
    <location>
        <begin position="304"/>
        <end position="331"/>
    </location>
</feature>
<reference evidence="7 8" key="1">
    <citation type="submission" date="2018-08" db="EMBL/GenBank/DDBJ databases">
        <title>Meiothermus granaticius genome AF-68 sequencing project.</title>
        <authorList>
            <person name="Da Costa M.S."/>
            <person name="Albuquerque L."/>
            <person name="Raposo P."/>
            <person name="Froufe H.J.C."/>
            <person name="Barroso C.S."/>
            <person name="Egas C."/>
        </authorList>
    </citation>
    <scope>NUCLEOTIDE SEQUENCE [LARGE SCALE GENOMIC DNA]</scope>
    <source>
        <strain evidence="7 8">AF-68</strain>
    </source>
</reference>
<dbReference type="GO" id="GO:0016020">
    <property type="term" value="C:membrane"/>
    <property type="evidence" value="ECO:0007669"/>
    <property type="project" value="UniProtKB-SubCell"/>
</dbReference>
<name>A0A399FBM9_9DEIN</name>
<feature type="domain" description="O-antigen ligase-related" evidence="6">
    <location>
        <begin position="183"/>
        <end position="321"/>
    </location>
</feature>
<keyword evidence="7" id="KW-0436">Ligase</keyword>
<feature type="transmembrane region" description="Helical" evidence="5">
    <location>
        <begin position="180"/>
        <end position="209"/>
    </location>
</feature>
<keyword evidence="4 5" id="KW-0472">Membrane</keyword>
<comment type="caution">
    <text evidence="7">The sequence shown here is derived from an EMBL/GenBank/DDBJ whole genome shotgun (WGS) entry which is preliminary data.</text>
</comment>
<evidence type="ECO:0000256" key="3">
    <source>
        <dbReference type="ARBA" id="ARBA00022989"/>
    </source>
</evidence>
<evidence type="ECO:0000256" key="4">
    <source>
        <dbReference type="ARBA" id="ARBA00023136"/>
    </source>
</evidence>
<feature type="transmembrane region" description="Helical" evidence="5">
    <location>
        <begin position="221"/>
        <end position="238"/>
    </location>
</feature>
<gene>
    <name evidence="7" type="ORF">Mgrana_01446</name>
</gene>
<keyword evidence="8" id="KW-1185">Reference proteome</keyword>
<feature type="transmembrane region" description="Helical" evidence="5">
    <location>
        <begin position="110"/>
        <end position="131"/>
    </location>
</feature>
<dbReference type="EMBL" id="QWLB01000016">
    <property type="protein sequence ID" value="RIH92669.1"/>
    <property type="molecule type" value="Genomic_DNA"/>
</dbReference>
<evidence type="ECO:0000313" key="7">
    <source>
        <dbReference type="EMBL" id="RIH92669.1"/>
    </source>
</evidence>
<evidence type="ECO:0000259" key="6">
    <source>
        <dbReference type="Pfam" id="PF04932"/>
    </source>
</evidence>
<proteinExistence type="predicted"/>
<protein>
    <submittedName>
        <fullName evidence="7">Putative O-glycosylation ligase, exosortase A-associated</fullName>
    </submittedName>
</protein>
<dbReference type="GO" id="GO:0016874">
    <property type="term" value="F:ligase activity"/>
    <property type="evidence" value="ECO:0007669"/>
    <property type="project" value="UniProtKB-KW"/>
</dbReference>
<feature type="transmembrane region" description="Helical" evidence="5">
    <location>
        <begin position="57"/>
        <end position="74"/>
    </location>
</feature>
<dbReference type="PANTHER" id="PTHR37422:SF13">
    <property type="entry name" value="LIPOPOLYSACCHARIDE BIOSYNTHESIS PROTEIN PA4999-RELATED"/>
    <property type="match status" value="1"/>
</dbReference>
<keyword evidence="3 5" id="KW-1133">Transmembrane helix</keyword>